<accession>A0A2P2LC05</accession>
<protein>
    <submittedName>
        <fullName evidence="1">Carbonic anhydrase</fullName>
    </submittedName>
</protein>
<reference evidence="1" key="1">
    <citation type="submission" date="2018-02" db="EMBL/GenBank/DDBJ databases">
        <title>Rhizophora mucronata_Transcriptome.</title>
        <authorList>
            <person name="Meera S.P."/>
            <person name="Sreeshan A."/>
            <person name="Augustine A."/>
        </authorList>
    </citation>
    <scope>NUCLEOTIDE SEQUENCE</scope>
    <source>
        <tissue evidence="1">Leaf</tissue>
    </source>
</reference>
<dbReference type="AlphaFoldDB" id="A0A2P2LC05"/>
<name>A0A2P2LC05_RHIMU</name>
<dbReference type="EMBL" id="GGEC01035018">
    <property type="protein sequence ID" value="MBX15502.1"/>
    <property type="molecule type" value="Transcribed_RNA"/>
</dbReference>
<organism evidence="1">
    <name type="scientific">Rhizophora mucronata</name>
    <name type="common">Asiatic mangrove</name>
    <dbReference type="NCBI Taxonomy" id="61149"/>
    <lineage>
        <taxon>Eukaryota</taxon>
        <taxon>Viridiplantae</taxon>
        <taxon>Streptophyta</taxon>
        <taxon>Embryophyta</taxon>
        <taxon>Tracheophyta</taxon>
        <taxon>Spermatophyta</taxon>
        <taxon>Magnoliopsida</taxon>
        <taxon>eudicotyledons</taxon>
        <taxon>Gunneridae</taxon>
        <taxon>Pentapetalae</taxon>
        <taxon>rosids</taxon>
        <taxon>fabids</taxon>
        <taxon>Malpighiales</taxon>
        <taxon>Rhizophoraceae</taxon>
        <taxon>Rhizophora</taxon>
    </lineage>
</organism>
<proteinExistence type="predicted"/>
<evidence type="ECO:0000313" key="1">
    <source>
        <dbReference type="EMBL" id="MBX15502.1"/>
    </source>
</evidence>
<sequence>MSSSSSFETFLAQHSIIDSANFPAMIRFMSSHLPHRQENWGQYVGTNVTKSLFSWKSMVGE</sequence>